<feature type="region of interest" description="Disordered" evidence="1">
    <location>
        <begin position="1"/>
        <end position="76"/>
    </location>
</feature>
<evidence type="ECO:0000313" key="3">
    <source>
        <dbReference type="EMBL" id="SFP74070.1"/>
    </source>
</evidence>
<organism evidence="3 4">
    <name type="scientific">Salibacterium halotolerans</name>
    <dbReference type="NCBI Taxonomy" id="1884432"/>
    <lineage>
        <taxon>Bacteria</taxon>
        <taxon>Bacillati</taxon>
        <taxon>Bacillota</taxon>
        <taxon>Bacilli</taxon>
        <taxon>Bacillales</taxon>
        <taxon>Bacillaceae</taxon>
    </lineage>
</organism>
<accession>A0A1I5STI8</accession>
<feature type="compositionally biased region" description="Basic residues" evidence="1">
    <location>
        <begin position="52"/>
        <end position="76"/>
    </location>
</feature>
<dbReference type="STRING" id="1884432.SAMN05518683_10989"/>
<keyword evidence="4" id="KW-1185">Reference proteome</keyword>
<evidence type="ECO:0000313" key="4">
    <source>
        <dbReference type="Proteomes" id="UP000198892"/>
    </source>
</evidence>
<sequence length="316" mass="35486">MKKDKPGFSLKINGTHVDETKDTEPREETTPEIRDWQTTRHMEEAAAAGMAKQKKRPRLPLGANRKKKKSRHPVSKKTMKTPMYFVSLTAGAAVLGLIFGVMLLQFVSAGDSSSGAEPKADPPGITADFNDSLTAYFIQAGAFTKKSKGVQMQQSLTGKGYPGILTYDGEYYYLFTGVHLNQKPSDKRVAFFEKEGVTVFQKTRTIRDPEPLNEKKEEHQQLLRVKELLEQAADRENGSAEKGTVRDTFSAFLSKAAFPDNDTYTKLKTSMQNMEKNWPEKGETSAAFQEAFIEAVLFYEQTVYEYNGTETEESRS</sequence>
<dbReference type="Proteomes" id="UP000198892">
    <property type="component" value="Unassembled WGS sequence"/>
</dbReference>
<keyword evidence="2" id="KW-0812">Transmembrane</keyword>
<dbReference type="AlphaFoldDB" id="A0A1I5STI8"/>
<reference evidence="4" key="1">
    <citation type="submission" date="2016-10" db="EMBL/GenBank/DDBJ databases">
        <authorList>
            <person name="Varghese N."/>
            <person name="Submissions S."/>
        </authorList>
    </citation>
    <scope>NUCLEOTIDE SEQUENCE [LARGE SCALE GENOMIC DNA]</scope>
    <source>
        <strain evidence="4">S7</strain>
    </source>
</reference>
<dbReference type="EMBL" id="FOXD01000009">
    <property type="protein sequence ID" value="SFP74070.1"/>
    <property type="molecule type" value="Genomic_DNA"/>
</dbReference>
<dbReference type="OrthoDB" id="2862853at2"/>
<evidence type="ECO:0008006" key="5">
    <source>
        <dbReference type="Google" id="ProtNLM"/>
    </source>
</evidence>
<feature type="transmembrane region" description="Helical" evidence="2">
    <location>
        <begin position="84"/>
        <end position="107"/>
    </location>
</feature>
<evidence type="ECO:0000256" key="1">
    <source>
        <dbReference type="SAM" id="MobiDB-lite"/>
    </source>
</evidence>
<keyword evidence="2" id="KW-1133">Transmembrane helix</keyword>
<dbReference type="RefSeq" id="WP_093337038.1">
    <property type="nucleotide sequence ID" value="NZ_FOXD01000009.1"/>
</dbReference>
<proteinExistence type="predicted"/>
<name>A0A1I5STI8_9BACI</name>
<gene>
    <name evidence="3" type="ORF">SAMN05518683_10989</name>
</gene>
<keyword evidence="2" id="KW-0472">Membrane</keyword>
<evidence type="ECO:0000256" key="2">
    <source>
        <dbReference type="SAM" id="Phobius"/>
    </source>
</evidence>
<protein>
    <recommendedName>
        <fullName evidence="5">SPOR domain-containing protein</fullName>
    </recommendedName>
</protein>
<feature type="compositionally biased region" description="Basic and acidic residues" evidence="1">
    <location>
        <begin position="16"/>
        <end position="44"/>
    </location>
</feature>